<comment type="caution">
    <text evidence="1">The sequence shown here is derived from an EMBL/GenBank/DDBJ whole genome shotgun (WGS) entry which is preliminary data.</text>
</comment>
<protein>
    <submittedName>
        <fullName evidence="1">Uncharacterized protein</fullName>
    </submittedName>
</protein>
<name>A0ABV4U7E7_9BACT</name>
<reference evidence="1 2" key="1">
    <citation type="submission" date="2024-08" db="EMBL/GenBank/DDBJ databases">
        <title>Whole-genome sequencing of halo(alkali)philic microorganisms from hypersaline lakes.</title>
        <authorList>
            <person name="Sorokin D.Y."/>
            <person name="Merkel A.Y."/>
            <person name="Messina E."/>
            <person name="Yakimov M."/>
        </authorList>
    </citation>
    <scope>NUCLEOTIDE SEQUENCE [LARGE SCALE GENOMIC DNA]</scope>
    <source>
        <strain evidence="1 2">AB-hyl4</strain>
    </source>
</reference>
<gene>
    <name evidence="1" type="ORF">ACERK3_10710</name>
</gene>
<evidence type="ECO:0000313" key="2">
    <source>
        <dbReference type="Proteomes" id="UP001575105"/>
    </source>
</evidence>
<accession>A0ABV4U7E7</accession>
<dbReference type="Proteomes" id="UP001575105">
    <property type="component" value="Unassembled WGS sequence"/>
</dbReference>
<proteinExistence type="predicted"/>
<keyword evidence="2" id="KW-1185">Reference proteome</keyword>
<organism evidence="1 2">
    <name type="scientific">Natronomicrosphaera hydrolytica</name>
    <dbReference type="NCBI Taxonomy" id="3242702"/>
    <lineage>
        <taxon>Bacteria</taxon>
        <taxon>Pseudomonadati</taxon>
        <taxon>Planctomycetota</taxon>
        <taxon>Phycisphaerae</taxon>
        <taxon>Phycisphaerales</taxon>
        <taxon>Phycisphaeraceae</taxon>
        <taxon>Natronomicrosphaera</taxon>
    </lineage>
</organism>
<evidence type="ECO:0000313" key="1">
    <source>
        <dbReference type="EMBL" id="MFA9478767.1"/>
    </source>
</evidence>
<dbReference type="EMBL" id="JBGUBD010000006">
    <property type="protein sequence ID" value="MFA9478767.1"/>
    <property type="molecule type" value="Genomic_DNA"/>
</dbReference>
<dbReference type="RefSeq" id="WP_425345694.1">
    <property type="nucleotide sequence ID" value="NZ_JBGUBD010000006.1"/>
</dbReference>
<sequence>MRYGAILIRPKKYRLPGADIDLLVIHIVRQPFKGNDEHMARVDLGVSGRPTVAKNQNVVRQRDLFRQKLAGKKTLRQRQLTSLFFQRQNRMHSLALLPGNLPGKTNLPGWATAERGVHS</sequence>